<dbReference type="KEGG" id="gtr:GLOTRDRAFT_9264"/>
<feature type="domain" description="Zinc finger C2H2 LYAR-type" evidence="7">
    <location>
        <begin position="21"/>
        <end position="49"/>
    </location>
</feature>
<dbReference type="HOGENOM" id="CLU_2746920_0_0_1"/>
<evidence type="ECO:0000256" key="5">
    <source>
        <dbReference type="ARBA" id="ARBA00022833"/>
    </source>
</evidence>
<dbReference type="PANTHER" id="PTHR13100:SF10">
    <property type="entry name" value="CELL GROWTH-REGULATING NUCLEOLAR PROTEIN"/>
    <property type="match status" value="1"/>
</dbReference>
<evidence type="ECO:0000259" key="7">
    <source>
        <dbReference type="Pfam" id="PF08790"/>
    </source>
</evidence>
<evidence type="ECO:0000313" key="9">
    <source>
        <dbReference type="Proteomes" id="UP000030669"/>
    </source>
</evidence>
<dbReference type="GO" id="GO:0008270">
    <property type="term" value="F:zinc ion binding"/>
    <property type="evidence" value="ECO:0007669"/>
    <property type="project" value="UniProtKB-KW"/>
</dbReference>
<dbReference type="EMBL" id="KB469299">
    <property type="protein sequence ID" value="EPQ57007.1"/>
    <property type="molecule type" value="Genomic_DNA"/>
</dbReference>
<name>S7QCF2_GLOTA</name>
<dbReference type="Gene3D" id="3.30.1490.490">
    <property type="match status" value="1"/>
</dbReference>
<dbReference type="AlphaFoldDB" id="S7QCF2"/>
<dbReference type="eggNOG" id="KOG2186">
    <property type="taxonomic scope" value="Eukaryota"/>
</dbReference>
<keyword evidence="9" id="KW-1185">Reference proteome</keyword>
<dbReference type="PANTHER" id="PTHR13100">
    <property type="entry name" value="CELL GROWTH-REGULATING NUCLEOLAR PROTEIN LYAR"/>
    <property type="match status" value="1"/>
</dbReference>
<dbReference type="OMA" id="RAWETHT"/>
<feature type="non-terminal residue" evidence="8">
    <location>
        <position position="1"/>
    </location>
</feature>
<evidence type="ECO:0000256" key="4">
    <source>
        <dbReference type="ARBA" id="ARBA00022771"/>
    </source>
</evidence>
<accession>S7QCF2</accession>
<keyword evidence="3" id="KW-0677">Repeat</keyword>
<evidence type="ECO:0000256" key="1">
    <source>
        <dbReference type="ARBA" id="ARBA00004123"/>
    </source>
</evidence>
<protein>
    <recommendedName>
        <fullName evidence="7">Zinc finger C2H2 LYAR-type domain-containing protein</fullName>
    </recommendedName>
</protein>
<feature type="non-terminal residue" evidence="8">
    <location>
        <position position="71"/>
    </location>
</feature>
<dbReference type="InterPro" id="IPR014898">
    <property type="entry name" value="Znf_C2H2_LYAR"/>
</dbReference>
<dbReference type="GO" id="GO:0005730">
    <property type="term" value="C:nucleolus"/>
    <property type="evidence" value="ECO:0007669"/>
    <property type="project" value="TreeGrafter"/>
</dbReference>
<proteinExistence type="predicted"/>
<dbReference type="OrthoDB" id="21474at2759"/>
<dbReference type="GO" id="GO:0006364">
    <property type="term" value="P:rRNA processing"/>
    <property type="evidence" value="ECO:0007669"/>
    <property type="project" value="TreeGrafter"/>
</dbReference>
<dbReference type="InterPro" id="IPR039999">
    <property type="entry name" value="LYAR"/>
</dbReference>
<keyword evidence="6" id="KW-0539">Nucleus</keyword>
<dbReference type="RefSeq" id="XP_007863851.1">
    <property type="nucleotide sequence ID" value="XM_007865660.1"/>
</dbReference>
<evidence type="ECO:0000256" key="2">
    <source>
        <dbReference type="ARBA" id="ARBA00022723"/>
    </source>
</evidence>
<evidence type="ECO:0000256" key="6">
    <source>
        <dbReference type="ARBA" id="ARBA00023242"/>
    </source>
</evidence>
<evidence type="ECO:0000313" key="8">
    <source>
        <dbReference type="EMBL" id="EPQ57007.1"/>
    </source>
</evidence>
<dbReference type="Pfam" id="PF08790">
    <property type="entry name" value="zf-LYAR"/>
    <property type="match status" value="1"/>
</dbReference>
<keyword evidence="4" id="KW-0863">Zinc-finger</keyword>
<dbReference type="GO" id="GO:0003677">
    <property type="term" value="F:DNA binding"/>
    <property type="evidence" value="ECO:0007669"/>
    <property type="project" value="InterPro"/>
</dbReference>
<dbReference type="SUPFAM" id="SSF57667">
    <property type="entry name" value="beta-beta-alpha zinc fingers"/>
    <property type="match status" value="1"/>
</dbReference>
<reference evidence="8 9" key="1">
    <citation type="journal article" date="2012" name="Science">
        <title>The Paleozoic origin of enzymatic lignin decomposition reconstructed from 31 fungal genomes.</title>
        <authorList>
            <person name="Floudas D."/>
            <person name="Binder M."/>
            <person name="Riley R."/>
            <person name="Barry K."/>
            <person name="Blanchette R.A."/>
            <person name="Henrissat B."/>
            <person name="Martinez A.T."/>
            <person name="Otillar R."/>
            <person name="Spatafora J.W."/>
            <person name="Yadav J.S."/>
            <person name="Aerts A."/>
            <person name="Benoit I."/>
            <person name="Boyd A."/>
            <person name="Carlson A."/>
            <person name="Copeland A."/>
            <person name="Coutinho P.M."/>
            <person name="de Vries R.P."/>
            <person name="Ferreira P."/>
            <person name="Findley K."/>
            <person name="Foster B."/>
            <person name="Gaskell J."/>
            <person name="Glotzer D."/>
            <person name="Gorecki P."/>
            <person name="Heitman J."/>
            <person name="Hesse C."/>
            <person name="Hori C."/>
            <person name="Igarashi K."/>
            <person name="Jurgens J.A."/>
            <person name="Kallen N."/>
            <person name="Kersten P."/>
            <person name="Kohler A."/>
            <person name="Kuees U."/>
            <person name="Kumar T.K.A."/>
            <person name="Kuo A."/>
            <person name="LaButti K."/>
            <person name="Larrondo L.F."/>
            <person name="Lindquist E."/>
            <person name="Ling A."/>
            <person name="Lombard V."/>
            <person name="Lucas S."/>
            <person name="Lundell T."/>
            <person name="Martin R."/>
            <person name="McLaughlin D.J."/>
            <person name="Morgenstern I."/>
            <person name="Morin E."/>
            <person name="Murat C."/>
            <person name="Nagy L.G."/>
            <person name="Nolan M."/>
            <person name="Ohm R.A."/>
            <person name="Patyshakuliyeva A."/>
            <person name="Rokas A."/>
            <person name="Ruiz-Duenas F.J."/>
            <person name="Sabat G."/>
            <person name="Salamov A."/>
            <person name="Samejima M."/>
            <person name="Schmutz J."/>
            <person name="Slot J.C."/>
            <person name="St John F."/>
            <person name="Stenlid J."/>
            <person name="Sun H."/>
            <person name="Sun S."/>
            <person name="Syed K."/>
            <person name="Tsang A."/>
            <person name="Wiebenga A."/>
            <person name="Young D."/>
            <person name="Pisabarro A."/>
            <person name="Eastwood D.C."/>
            <person name="Martin F."/>
            <person name="Cullen D."/>
            <person name="Grigoriev I.V."/>
            <person name="Hibbett D.S."/>
        </authorList>
    </citation>
    <scope>NUCLEOTIDE SEQUENCE [LARGE SCALE GENOMIC DNA]</scope>
    <source>
        <strain evidence="8 9">ATCC 11539</strain>
    </source>
</reference>
<dbReference type="STRING" id="670483.S7QCF2"/>
<keyword evidence="5" id="KW-0862">Zinc</keyword>
<sequence>CSDVVKKPKLDQHGARCQSSFTCVDCHTTFYKPTEWKGHTTCISEAEKYQKALYKGPKGQQNGGNRNQNQK</sequence>
<gene>
    <name evidence="8" type="ORF">GLOTRDRAFT_9264</name>
</gene>
<dbReference type="Proteomes" id="UP000030669">
    <property type="component" value="Unassembled WGS sequence"/>
</dbReference>
<keyword evidence="2" id="KW-0479">Metal-binding</keyword>
<evidence type="ECO:0000256" key="3">
    <source>
        <dbReference type="ARBA" id="ARBA00022737"/>
    </source>
</evidence>
<dbReference type="InterPro" id="IPR036236">
    <property type="entry name" value="Znf_C2H2_sf"/>
</dbReference>
<comment type="subcellular location">
    <subcellularLocation>
        <location evidence="1">Nucleus</location>
    </subcellularLocation>
</comment>
<dbReference type="GeneID" id="19309402"/>
<organism evidence="8 9">
    <name type="scientific">Gloeophyllum trabeum (strain ATCC 11539 / FP-39264 / Madison 617)</name>
    <name type="common">Brown rot fungus</name>
    <dbReference type="NCBI Taxonomy" id="670483"/>
    <lineage>
        <taxon>Eukaryota</taxon>
        <taxon>Fungi</taxon>
        <taxon>Dikarya</taxon>
        <taxon>Basidiomycota</taxon>
        <taxon>Agaricomycotina</taxon>
        <taxon>Agaricomycetes</taxon>
        <taxon>Gloeophyllales</taxon>
        <taxon>Gloeophyllaceae</taxon>
        <taxon>Gloeophyllum</taxon>
    </lineage>
</organism>
<dbReference type="GO" id="GO:0000122">
    <property type="term" value="P:negative regulation of transcription by RNA polymerase II"/>
    <property type="evidence" value="ECO:0007669"/>
    <property type="project" value="TreeGrafter"/>
</dbReference>